<accession>A0AA88A6E1</accession>
<dbReference type="PANTHER" id="PTHR12790">
    <property type="entry name" value="TRANSCRIPTION INITIATION FACTOR IA RRN3"/>
    <property type="match status" value="1"/>
</dbReference>
<dbReference type="GO" id="GO:0001181">
    <property type="term" value="F:RNA polymerase I general transcription initiation factor activity"/>
    <property type="evidence" value="ECO:0007669"/>
    <property type="project" value="InterPro"/>
</dbReference>
<dbReference type="PANTHER" id="PTHR12790:SF0">
    <property type="entry name" value="RNA POLYMERASE I-SPECIFIC TRANSCRIPTION INITIATION FACTOR RRN3-RELATED"/>
    <property type="match status" value="1"/>
</dbReference>
<comment type="similarity">
    <text evidence="1">Belongs to the RRN3 family.</text>
</comment>
<proteinExistence type="inferred from homology"/>
<dbReference type="AlphaFoldDB" id="A0AA88A6E1"/>
<evidence type="ECO:0000256" key="2">
    <source>
        <dbReference type="SAM" id="MobiDB-lite"/>
    </source>
</evidence>
<dbReference type="GO" id="GO:0001042">
    <property type="term" value="F:RNA polymerase I core binding"/>
    <property type="evidence" value="ECO:0007669"/>
    <property type="project" value="TreeGrafter"/>
</dbReference>
<dbReference type="GO" id="GO:0006361">
    <property type="term" value="P:transcription initiation at RNA polymerase I promoter"/>
    <property type="evidence" value="ECO:0007669"/>
    <property type="project" value="InterPro"/>
</dbReference>
<reference evidence="3" key="1">
    <citation type="submission" date="2023-07" db="EMBL/GenBank/DDBJ databases">
        <title>draft genome sequence of fig (Ficus carica).</title>
        <authorList>
            <person name="Takahashi T."/>
            <person name="Nishimura K."/>
        </authorList>
    </citation>
    <scope>NUCLEOTIDE SEQUENCE</scope>
</reference>
<dbReference type="GO" id="GO:0005634">
    <property type="term" value="C:nucleus"/>
    <property type="evidence" value="ECO:0007669"/>
    <property type="project" value="TreeGrafter"/>
</dbReference>
<dbReference type="Pfam" id="PF05327">
    <property type="entry name" value="RRN3"/>
    <property type="match status" value="1"/>
</dbReference>
<keyword evidence="4" id="KW-1185">Reference proteome</keyword>
<evidence type="ECO:0000313" key="3">
    <source>
        <dbReference type="EMBL" id="GMN46654.1"/>
    </source>
</evidence>
<evidence type="ECO:0000256" key="1">
    <source>
        <dbReference type="ARBA" id="ARBA00010098"/>
    </source>
</evidence>
<name>A0AA88A6E1_FICCA</name>
<protein>
    <recommendedName>
        <fullName evidence="5">RNA polymerase I-specific transcription initiation factor RRN3</fullName>
    </recommendedName>
</protein>
<evidence type="ECO:0008006" key="5">
    <source>
        <dbReference type="Google" id="ProtNLM"/>
    </source>
</evidence>
<sequence>MSKKGVNIHKLQAYGDIAVDGRHLGVPGTRPPRINSLSLSLFVSREISKGTALVTRGAKKWLGPTASSVPPQLKLIWVILFILLFSFHIESSGLEKSGLEIMGVDKRNEEAGFHEINDVDFSDSDLVYHVRDLLISVSTGETEGYDQLVGVLHHKISLSPDEVALLVTSLKALSGAVMYVDNVLHDSLLASIFSMSLWNYGPDVVDALLELIISLAVSNAKFVDSCLEMLVCNFTPPYSFIAMLNQPRGITRKGQVLSRVHSALKDIADLVPLSPMRLLPIVIQRKPHYCSQEKVLVTYVENMLKLEGGIFGELVRSTMLSGVVDLLIDLDVEIGWDDVLQEDSTKGIFKMELEDIEEDADYEFEDGSELPRELSRKSLGGNQFAEKLDSLLVLTFEHLESCEASGRLIQVFETLLQSFQKTVLTAYKSKFAQFVMFYACSLDPENCGARFATLLTDIFVSNLYAPLLRMSAVAYLASYLSRGKFLSTSLVIDILKRLVEWCLGYCKMQEGEIDPKAHRIFYSGCQAIMYILCFRMRSVMAVPHFKSQLFVLPFDMILSHRLSPLKVCLPSVVQEFLQQAKAAGLFTTYEKFDFDDYLESELSRAFGGMERLDMFFPFDPCLLKKSDSFIRPNFIYWLMVRPTYDDEEEECSSDEEAAEVFTDGNRVSMMNDGLPRNLESLDLDDFDSALNKMSISPKFRPPKEPVRMPSRIRPSTSPESL</sequence>
<gene>
    <name evidence="3" type="ORF">TIFTF001_015832</name>
</gene>
<organism evidence="3 4">
    <name type="scientific">Ficus carica</name>
    <name type="common">Common fig</name>
    <dbReference type="NCBI Taxonomy" id="3494"/>
    <lineage>
        <taxon>Eukaryota</taxon>
        <taxon>Viridiplantae</taxon>
        <taxon>Streptophyta</taxon>
        <taxon>Embryophyta</taxon>
        <taxon>Tracheophyta</taxon>
        <taxon>Spermatophyta</taxon>
        <taxon>Magnoliopsida</taxon>
        <taxon>eudicotyledons</taxon>
        <taxon>Gunneridae</taxon>
        <taxon>Pentapetalae</taxon>
        <taxon>rosids</taxon>
        <taxon>fabids</taxon>
        <taxon>Rosales</taxon>
        <taxon>Moraceae</taxon>
        <taxon>Ficeae</taxon>
        <taxon>Ficus</taxon>
    </lineage>
</organism>
<dbReference type="Proteomes" id="UP001187192">
    <property type="component" value="Unassembled WGS sequence"/>
</dbReference>
<feature type="region of interest" description="Disordered" evidence="2">
    <location>
        <begin position="694"/>
        <end position="721"/>
    </location>
</feature>
<dbReference type="EMBL" id="BTGU01000023">
    <property type="protein sequence ID" value="GMN46654.1"/>
    <property type="molecule type" value="Genomic_DNA"/>
</dbReference>
<evidence type="ECO:0000313" key="4">
    <source>
        <dbReference type="Proteomes" id="UP001187192"/>
    </source>
</evidence>
<comment type="caution">
    <text evidence="3">The sequence shown here is derived from an EMBL/GenBank/DDBJ whole genome shotgun (WGS) entry which is preliminary data.</text>
</comment>
<dbReference type="InterPro" id="IPR007991">
    <property type="entry name" value="RNA_pol_I_trans_ini_fac_RRN3"/>
</dbReference>